<protein>
    <submittedName>
        <fullName evidence="4">Glutamate synthase domain-containing protein 2</fullName>
    </submittedName>
</protein>
<evidence type="ECO:0000259" key="3">
    <source>
        <dbReference type="Pfam" id="PF01645"/>
    </source>
</evidence>
<dbReference type="PIRSF" id="PIRSF006429">
    <property type="entry name" value="GOGAT_lg_2"/>
    <property type="match status" value="1"/>
</dbReference>
<dbReference type="InterPro" id="IPR024188">
    <property type="entry name" value="GltB"/>
</dbReference>
<dbReference type="InterPro" id="IPR002932">
    <property type="entry name" value="Glu_synthdom"/>
</dbReference>
<comment type="similarity">
    <text evidence="1 2">Belongs to the glutamate synthase family.</text>
</comment>
<evidence type="ECO:0000313" key="4">
    <source>
        <dbReference type="EMBL" id="SHJ58269.1"/>
    </source>
</evidence>
<keyword evidence="5" id="KW-1185">Reference proteome</keyword>
<dbReference type="RefSeq" id="WP_073119235.1">
    <property type="nucleotide sequence ID" value="NZ_FRAA01000001.1"/>
</dbReference>
<sequence>MRNKFIAVSFLTLVAIGIGAYYYINTLWILVLVLPVILLGISDLFQKKHTLRRNFPVLGVARYIMEDLRPKIYQYFIESETDGTPINRMYRSIVYQRAKGALSTNPFGTKLDVYSVGYEWANHSIMPLDHKDLDPHPRTLVGGPDCTQPYSASIFNVSAMSFGSLSNRAILALNGGAQKGGFAHNTGEGSISPHHLKHGGDLIWQIGTGYFGCRNADGTFSPELYKEKAALASVKMIELKVSQGAKPGHGGILPAEKNTPEIAAIRGVEVHTRVDSPPGHKSYSTPLEMMEFIKQLRELADGKPIGFKLCIGNKLEFIDLCIAMQQTGVKPDFITVDGGEGGTGAAPLEFSNSIGMPLKDGLAFVNDTLRGYGLRKDIKLFASGKILTGFHMFRLFALGADACYSARGMMLSLGCIQALECHSNNCPTGIATQKKDLIQGLDVPDKINRVAKFHNETVHSFVEFMGATGIKSANKIKRHHVYRRVSEDKIMTYAEIYPQVKAGEFA</sequence>
<feature type="domain" description="Glutamate synthase" evidence="3">
    <location>
        <begin position="154"/>
        <end position="470"/>
    </location>
</feature>
<dbReference type="PANTHER" id="PTHR43819:SF1">
    <property type="entry name" value="ARCHAEAL-TYPE GLUTAMATE SYNTHASE [NADPH]"/>
    <property type="match status" value="1"/>
</dbReference>
<dbReference type="PANTHER" id="PTHR43819">
    <property type="entry name" value="ARCHAEAL-TYPE GLUTAMATE SYNTHASE [NADPH]"/>
    <property type="match status" value="1"/>
</dbReference>
<proteinExistence type="inferred from homology"/>
<dbReference type="PIRSF" id="PIRSF500060">
    <property type="entry name" value="UCP500060"/>
    <property type="match status" value="1"/>
</dbReference>
<dbReference type="SUPFAM" id="SSF51395">
    <property type="entry name" value="FMN-linked oxidoreductases"/>
    <property type="match status" value="1"/>
</dbReference>
<dbReference type="InterPro" id="IPR013785">
    <property type="entry name" value="Aldolase_TIM"/>
</dbReference>
<dbReference type="Gene3D" id="3.20.20.70">
    <property type="entry name" value="Aldolase class I"/>
    <property type="match status" value="1"/>
</dbReference>
<dbReference type="CDD" id="cd02808">
    <property type="entry name" value="GltS_FMN"/>
    <property type="match status" value="1"/>
</dbReference>
<dbReference type="STRING" id="156994.SAMN04488028_101575"/>
<gene>
    <name evidence="4" type="ORF">SAMN04488028_101575</name>
</gene>
<evidence type="ECO:0000256" key="2">
    <source>
        <dbReference type="PIRNR" id="PIRNR006429"/>
    </source>
</evidence>
<dbReference type="Proteomes" id="UP000184474">
    <property type="component" value="Unassembled WGS sequence"/>
</dbReference>
<evidence type="ECO:0000313" key="5">
    <source>
        <dbReference type="Proteomes" id="UP000184474"/>
    </source>
</evidence>
<evidence type="ECO:0000256" key="1">
    <source>
        <dbReference type="ARBA" id="ARBA00009716"/>
    </source>
</evidence>
<dbReference type="Pfam" id="PF01645">
    <property type="entry name" value="Glu_synthase"/>
    <property type="match status" value="1"/>
</dbReference>
<accession>A0A1M6KH73</accession>
<dbReference type="AlphaFoldDB" id="A0A1M6KH73"/>
<name>A0A1M6KH73_REIAG</name>
<dbReference type="InterPro" id="IPR027283">
    <property type="entry name" value="YerD"/>
</dbReference>
<dbReference type="GO" id="GO:0006537">
    <property type="term" value="P:glutamate biosynthetic process"/>
    <property type="evidence" value="ECO:0007669"/>
    <property type="project" value="InterPro"/>
</dbReference>
<reference evidence="5" key="1">
    <citation type="submission" date="2016-11" db="EMBL/GenBank/DDBJ databases">
        <authorList>
            <person name="Varghese N."/>
            <person name="Submissions S."/>
        </authorList>
    </citation>
    <scope>NUCLEOTIDE SEQUENCE [LARGE SCALE GENOMIC DNA]</scope>
    <source>
        <strain evidence="5">DSM 26134</strain>
    </source>
</reference>
<dbReference type="GO" id="GO:0015930">
    <property type="term" value="F:glutamate synthase activity"/>
    <property type="evidence" value="ECO:0007669"/>
    <property type="project" value="InterPro"/>
</dbReference>
<organism evidence="4 5">
    <name type="scientific">Reichenbachiella agariperforans</name>
    <dbReference type="NCBI Taxonomy" id="156994"/>
    <lineage>
        <taxon>Bacteria</taxon>
        <taxon>Pseudomonadati</taxon>
        <taxon>Bacteroidota</taxon>
        <taxon>Cytophagia</taxon>
        <taxon>Cytophagales</taxon>
        <taxon>Reichenbachiellaceae</taxon>
        <taxon>Reichenbachiella</taxon>
    </lineage>
</organism>
<dbReference type="EMBL" id="FRAA01000001">
    <property type="protein sequence ID" value="SHJ58269.1"/>
    <property type="molecule type" value="Genomic_DNA"/>
</dbReference>